<proteinExistence type="predicted"/>
<protein>
    <submittedName>
        <fullName evidence="1">Uncharacterized protein</fullName>
    </submittedName>
</protein>
<organism evidence="1 2">
    <name type="scientific">Pandoravirus dulcis</name>
    <dbReference type="NCBI Taxonomy" id="1349409"/>
    <lineage>
        <taxon>Viruses</taxon>
        <taxon>Pandoravirus</taxon>
    </lineage>
</organism>
<dbReference type="RefSeq" id="YP_008319714.1">
    <property type="nucleotide sequence ID" value="NC_021858.1"/>
</dbReference>
<name>S4VUG8_9VIRU</name>
<dbReference type="KEGG" id="vg:16513037"/>
<dbReference type="GeneID" id="16513037"/>
<accession>S4VUG8</accession>
<gene>
    <name evidence="1" type="ORF">pdul_cds_834</name>
</gene>
<evidence type="ECO:0000313" key="1">
    <source>
        <dbReference type="EMBL" id="AGO83045.1"/>
    </source>
</evidence>
<sequence>MATSVVVADNQQRQQPTMAERPPIDLVPNEVLARVVDRFLDDQSLGACLLAWRRFHVVGEHALHRRKYRLATLAAVCTAGDLAGVDHALSRPEVFGVLAGRRFDVALRAAAAHGHGAVVRRLARAGGSLWPVTPETWTDLVYALIDAAGTGAPDDTLVWLCRPTNRPAKWDPVCLKTACIRTLGCGVSVERVADIFDALCVAAGVRVDPPRHGWESCVPTHPHGADPDATFTVTNEDAVRSIGDDKLDAMLWYVRDGHTFALLRRLVDESRLVRVLHAHPATDTATLIRNIDADDARWLYDQFRSRAAFERFPLLTPLAQRAASAGRLDLIDAVKSDMASLSTELSAITSGAWGGEALAGAVWAVALDSAAKARHAPAVDKILDCPIDTNGLVHAWTLYGHTTAVPLSEVWLGNRDVMRVLLDRRSRPDVAQCDVDKRVDTTVRLVVTEALARGLLSVVRFVAAREPRLVDETVASLRANDDLGPAPNPWG</sequence>
<dbReference type="Proteomes" id="UP000201566">
    <property type="component" value="Segment"/>
</dbReference>
<dbReference type="EMBL" id="KC977570">
    <property type="protein sequence ID" value="AGO83045.1"/>
    <property type="molecule type" value="Genomic_DNA"/>
</dbReference>
<reference evidence="1 2" key="1">
    <citation type="journal article" date="2013" name="Science">
        <title>Pandoraviruses: amoeba viruses with genomes up to 2.5 Mb reaching that of parasitic eukaryotes.</title>
        <authorList>
            <person name="Philippe N."/>
            <person name="Legendre M."/>
            <person name="Doutre G."/>
            <person name="Coute Y."/>
            <person name="Poirot O."/>
            <person name="Lescot M."/>
            <person name="Arslan D."/>
            <person name="Seltzer V."/>
            <person name="Bertaux L."/>
            <person name="Bruley C."/>
            <person name="Garin J."/>
            <person name="Claverie J.M."/>
            <person name="Abergel C."/>
        </authorList>
    </citation>
    <scope>NUCLEOTIDE SEQUENCE [LARGE SCALE GENOMIC DNA]</scope>
    <source>
        <strain evidence="1">Melbourne</strain>
    </source>
</reference>
<evidence type="ECO:0000313" key="2">
    <source>
        <dbReference type="Proteomes" id="UP000201566"/>
    </source>
</evidence>